<evidence type="ECO:0000313" key="8">
    <source>
        <dbReference type="EMBL" id="WMV08292.1"/>
    </source>
</evidence>
<evidence type="ECO:0000256" key="1">
    <source>
        <dbReference type="ARBA" id="ARBA00022679"/>
    </source>
</evidence>
<keyword evidence="6" id="KW-0695">RNA-directed DNA polymerase</keyword>
<dbReference type="GO" id="GO:0003964">
    <property type="term" value="F:RNA-directed DNA polymerase activity"/>
    <property type="evidence" value="ECO:0007669"/>
    <property type="project" value="UniProtKB-KW"/>
</dbReference>
<evidence type="ECO:0000256" key="6">
    <source>
        <dbReference type="ARBA" id="ARBA00022918"/>
    </source>
</evidence>
<proteinExistence type="predicted"/>
<dbReference type="SUPFAM" id="SSF56672">
    <property type="entry name" value="DNA/RNA polymerases"/>
    <property type="match status" value="1"/>
</dbReference>
<reference evidence="8" key="1">
    <citation type="submission" date="2023-08" db="EMBL/GenBank/DDBJ databases">
        <title>A de novo genome assembly of Solanum verrucosum Schlechtendal, a Mexican diploid species geographically isolated from the other diploid A-genome species in potato relatives.</title>
        <authorList>
            <person name="Hosaka K."/>
        </authorList>
    </citation>
    <scope>NUCLEOTIDE SEQUENCE</scope>
    <source>
        <tissue evidence="8">Young leaves</tissue>
    </source>
</reference>
<feature type="domain" description="Reverse transcriptase RNase H-like" evidence="7">
    <location>
        <begin position="8"/>
        <end position="77"/>
    </location>
</feature>
<sequence length="100" mass="12157">MQNGMVRAYSSIQLKVHEKNYTTYDLEFVVVEFFLKIWRHYIYVVHVVVFTNHNSLQYVFSPNELNIRQRRWLELLKDNNISILVTPRIPKRVNNTFEKL</sequence>
<dbReference type="PANTHER" id="PTHR34072:SF52">
    <property type="entry name" value="RIBONUCLEASE H"/>
    <property type="match status" value="1"/>
</dbReference>
<evidence type="ECO:0000256" key="5">
    <source>
        <dbReference type="ARBA" id="ARBA00022801"/>
    </source>
</evidence>
<evidence type="ECO:0000256" key="4">
    <source>
        <dbReference type="ARBA" id="ARBA00022759"/>
    </source>
</evidence>
<dbReference type="GO" id="GO:0004519">
    <property type="term" value="F:endonuclease activity"/>
    <property type="evidence" value="ECO:0007669"/>
    <property type="project" value="UniProtKB-KW"/>
</dbReference>
<accession>A0AAF0PP13</accession>
<evidence type="ECO:0000256" key="3">
    <source>
        <dbReference type="ARBA" id="ARBA00022722"/>
    </source>
</evidence>
<keyword evidence="1" id="KW-0808">Transferase</keyword>
<evidence type="ECO:0000313" key="9">
    <source>
        <dbReference type="Proteomes" id="UP001234989"/>
    </source>
</evidence>
<dbReference type="AlphaFoldDB" id="A0AAF0PP13"/>
<keyword evidence="2" id="KW-0548">Nucleotidyltransferase</keyword>
<protein>
    <recommendedName>
        <fullName evidence="7">Reverse transcriptase RNase H-like domain-containing protein</fullName>
    </recommendedName>
</protein>
<dbReference type="PANTHER" id="PTHR34072">
    <property type="entry name" value="ENZYMATIC POLYPROTEIN-RELATED"/>
    <property type="match status" value="1"/>
</dbReference>
<gene>
    <name evidence="8" type="ORF">MTR67_001677</name>
</gene>
<name>A0AAF0PP13_SOLVR</name>
<dbReference type="InterPro" id="IPR041373">
    <property type="entry name" value="RT_RNaseH"/>
</dbReference>
<keyword evidence="4" id="KW-0255">Endonuclease</keyword>
<organism evidence="8 9">
    <name type="scientific">Solanum verrucosum</name>
    <dbReference type="NCBI Taxonomy" id="315347"/>
    <lineage>
        <taxon>Eukaryota</taxon>
        <taxon>Viridiplantae</taxon>
        <taxon>Streptophyta</taxon>
        <taxon>Embryophyta</taxon>
        <taxon>Tracheophyta</taxon>
        <taxon>Spermatophyta</taxon>
        <taxon>Magnoliopsida</taxon>
        <taxon>eudicotyledons</taxon>
        <taxon>Gunneridae</taxon>
        <taxon>Pentapetalae</taxon>
        <taxon>asterids</taxon>
        <taxon>lamiids</taxon>
        <taxon>Solanales</taxon>
        <taxon>Solanaceae</taxon>
        <taxon>Solanoideae</taxon>
        <taxon>Solaneae</taxon>
        <taxon>Solanum</taxon>
    </lineage>
</organism>
<dbReference type="Pfam" id="PF17917">
    <property type="entry name" value="RT_RNaseH"/>
    <property type="match status" value="1"/>
</dbReference>
<dbReference type="EMBL" id="CP133612">
    <property type="protein sequence ID" value="WMV08292.1"/>
    <property type="molecule type" value="Genomic_DNA"/>
</dbReference>
<keyword evidence="9" id="KW-1185">Reference proteome</keyword>
<evidence type="ECO:0000256" key="2">
    <source>
        <dbReference type="ARBA" id="ARBA00022695"/>
    </source>
</evidence>
<dbReference type="GO" id="GO:0016787">
    <property type="term" value="F:hydrolase activity"/>
    <property type="evidence" value="ECO:0007669"/>
    <property type="project" value="UniProtKB-KW"/>
</dbReference>
<dbReference type="InterPro" id="IPR043502">
    <property type="entry name" value="DNA/RNA_pol_sf"/>
</dbReference>
<evidence type="ECO:0000259" key="7">
    <source>
        <dbReference type="Pfam" id="PF17917"/>
    </source>
</evidence>
<keyword evidence="5" id="KW-0378">Hydrolase</keyword>
<dbReference type="Proteomes" id="UP001234989">
    <property type="component" value="Chromosome 1"/>
</dbReference>
<keyword evidence="3" id="KW-0540">Nuclease</keyword>